<proteinExistence type="predicted"/>
<dbReference type="AlphaFoldDB" id="W2S6Z3"/>
<dbReference type="STRING" id="1220924.W2S6Z3"/>
<dbReference type="OrthoDB" id="3878511at2759"/>
<feature type="compositionally biased region" description="Basic and acidic residues" evidence="1">
    <location>
        <begin position="71"/>
        <end position="90"/>
    </location>
</feature>
<organism evidence="2 3">
    <name type="scientific">Cyphellophora europaea (strain CBS 101466)</name>
    <name type="common">Phialophora europaea</name>
    <dbReference type="NCBI Taxonomy" id="1220924"/>
    <lineage>
        <taxon>Eukaryota</taxon>
        <taxon>Fungi</taxon>
        <taxon>Dikarya</taxon>
        <taxon>Ascomycota</taxon>
        <taxon>Pezizomycotina</taxon>
        <taxon>Eurotiomycetes</taxon>
        <taxon>Chaetothyriomycetidae</taxon>
        <taxon>Chaetothyriales</taxon>
        <taxon>Cyphellophoraceae</taxon>
        <taxon>Cyphellophora</taxon>
    </lineage>
</organism>
<dbReference type="HOGENOM" id="CLU_1496216_0_0_1"/>
<dbReference type="Proteomes" id="UP000030752">
    <property type="component" value="Unassembled WGS sequence"/>
</dbReference>
<accession>W2S6Z3</accession>
<keyword evidence="3" id="KW-1185">Reference proteome</keyword>
<dbReference type="RefSeq" id="XP_008715445.1">
    <property type="nucleotide sequence ID" value="XM_008717223.1"/>
</dbReference>
<gene>
    <name evidence="2" type="ORF">HMPREF1541_02868</name>
</gene>
<dbReference type="eggNOG" id="ENOG502T5M6">
    <property type="taxonomic scope" value="Eukaryota"/>
</dbReference>
<evidence type="ECO:0000313" key="3">
    <source>
        <dbReference type="Proteomes" id="UP000030752"/>
    </source>
</evidence>
<name>W2S6Z3_CYPE1</name>
<evidence type="ECO:0000313" key="2">
    <source>
        <dbReference type="EMBL" id="ETN43709.1"/>
    </source>
</evidence>
<evidence type="ECO:0000256" key="1">
    <source>
        <dbReference type="SAM" id="MobiDB-lite"/>
    </source>
</evidence>
<sequence length="186" mass="19093">MSSPPWQDRRGMFQTGKAVHEPARRRSSASQDPSSPSLTSKLAKPGGLATLIPPTGQTAGPESATRFIYRRGKEVHEPARKKSLSSEEKAGATAPALPAASVTTTAPASAGAGGRRSSASSQSSSTASSGGGGRRYSDLLSNPDHAQRRQVWEDMKPAGAGGGFGGFGGNNGLFGGLWNRGSGEKK</sequence>
<protein>
    <submittedName>
        <fullName evidence="2">Uncharacterized protein</fullName>
    </submittedName>
</protein>
<dbReference type="VEuPathDB" id="FungiDB:HMPREF1541_02868"/>
<feature type="compositionally biased region" description="Low complexity" evidence="1">
    <location>
        <begin position="28"/>
        <end position="37"/>
    </location>
</feature>
<feature type="compositionally biased region" description="Gly residues" evidence="1">
    <location>
        <begin position="159"/>
        <end position="175"/>
    </location>
</feature>
<dbReference type="EMBL" id="KB822718">
    <property type="protein sequence ID" value="ETN43709.1"/>
    <property type="molecule type" value="Genomic_DNA"/>
</dbReference>
<dbReference type="GeneID" id="19970207"/>
<feature type="region of interest" description="Disordered" evidence="1">
    <location>
        <begin position="1"/>
        <end position="186"/>
    </location>
</feature>
<feature type="compositionally biased region" description="Basic and acidic residues" evidence="1">
    <location>
        <begin position="145"/>
        <end position="156"/>
    </location>
</feature>
<feature type="compositionally biased region" description="Low complexity" evidence="1">
    <location>
        <begin position="91"/>
        <end position="128"/>
    </location>
</feature>
<dbReference type="InParanoid" id="W2S6Z3"/>
<reference evidence="2 3" key="1">
    <citation type="submission" date="2013-03" db="EMBL/GenBank/DDBJ databases">
        <title>The Genome Sequence of Phialophora europaea CBS 101466.</title>
        <authorList>
            <consortium name="The Broad Institute Genomics Platform"/>
            <person name="Cuomo C."/>
            <person name="de Hoog S."/>
            <person name="Gorbushina A."/>
            <person name="Walker B."/>
            <person name="Young S.K."/>
            <person name="Zeng Q."/>
            <person name="Gargeya S."/>
            <person name="Fitzgerald M."/>
            <person name="Haas B."/>
            <person name="Abouelleil A."/>
            <person name="Allen A.W."/>
            <person name="Alvarado L."/>
            <person name="Arachchi H.M."/>
            <person name="Berlin A.M."/>
            <person name="Chapman S.B."/>
            <person name="Gainer-Dewar J."/>
            <person name="Goldberg J."/>
            <person name="Griggs A."/>
            <person name="Gujja S."/>
            <person name="Hansen M."/>
            <person name="Howarth C."/>
            <person name="Imamovic A."/>
            <person name="Ireland A."/>
            <person name="Larimer J."/>
            <person name="McCowan C."/>
            <person name="Murphy C."/>
            <person name="Pearson M."/>
            <person name="Poon T.W."/>
            <person name="Priest M."/>
            <person name="Roberts A."/>
            <person name="Saif S."/>
            <person name="Shea T."/>
            <person name="Sisk P."/>
            <person name="Sykes S."/>
            <person name="Wortman J."/>
            <person name="Nusbaum C."/>
            <person name="Birren B."/>
        </authorList>
    </citation>
    <scope>NUCLEOTIDE SEQUENCE [LARGE SCALE GENOMIC DNA]</scope>
    <source>
        <strain evidence="2 3">CBS 101466</strain>
    </source>
</reference>